<dbReference type="InterPro" id="IPR050090">
    <property type="entry name" value="Tyrosine_recombinase_XerCD"/>
</dbReference>
<comment type="caution">
    <text evidence="5">The sequence shown here is derived from an EMBL/GenBank/DDBJ whole genome shotgun (WGS) entry which is preliminary data.</text>
</comment>
<dbReference type="PROSITE" id="PS51898">
    <property type="entry name" value="TYR_RECOMBINASE"/>
    <property type="match status" value="1"/>
</dbReference>
<name>A0ABR3HRN1_LOXSC</name>
<evidence type="ECO:0000313" key="5">
    <source>
        <dbReference type="EMBL" id="KAL0879211.1"/>
    </source>
</evidence>
<organism evidence="5 6">
    <name type="scientific">Loxostege sticticalis</name>
    <name type="common">Beet webworm moth</name>
    <dbReference type="NCBI Taxonomy" id="481309"/>
    <lineage>
        <taxon>Eukaryota</taxon>
        <taxon>Metazoa</taxon>
        <taxon>Ecdysozoa</taxon>
        <taxon>Arthropoda</taxon>
        <taxon>Hexapoda</taxon>
        <taxon>Insecta</taxon>
        <taxon>Pterygota</taxon>
        <taxon>Neoptera</taxon>
        <taxon>Endopterygota</taxon>
        <taxon>Lepidoptera</taxon>
        <taxon>Glossata</taxon>
        <taxon>Ditrysia</taxon>
        <taxon>Pyraloidea</taxon>
        <taxon>Crambidae</taxon>
        <taxon>Pyraustinae</taxon>
        <taxon>Loxostege</taxon>
    </lineage>
</organism>
<dbReference type="InterPro" id="IPR011010">
    <property type="entry name" value="DNA_brk_join_enz"/>
</dbReference>
<evidence type="ECO:0000313" key="6">
    <source>
        <dbReference type="Proteomes" id="UP001549920"/>
    </source>
</evidence>
<keyword evidence="2" id="KW-0233">DNA recombination</keyword>
<proteinExistence type="predicted"/>
<evidence type="ECO:0000256" key="3">
    <source>
        <dbReference type="SAM" id="MobiDB-lite"/>
    </source>
</evidence>
<feature type="domain" description="Tyr recombinase" evidence="4">
    <location>
        <begin position="116"/>
        <end position="304"/>
    </location>
</feature>
<dbReference type="InterPro" id="IPR002104">
    <property type="entry name" value="Integrase_catalytic"/>
</dbReference>
<dbReference type="Proteomes" id="UP001549920">
    <property type="component" value="Unassembled WGS sequence"/>
</dbReference>
<dbReference type="PANTHER" id="PTHR30349:SF41">
    <property type="entry name" value="INTEGRASE_RECOMBINASE PROTEIN MJ0367-RELATED"/>
    <property type="match status" value="1"/>
</dbReference>
<dbReference type="InterPro" id="IPR013762">
    <property type="entry name" value="Integrase-like_cat_sf"/>
</dbReference>
<dbReference type="Gene3D" id="1.10.443.10">
    <property type="entry name" value="Intergrase catalytic core"/>
    <property type="match status" value="1"/>
</dbReference>
<keyword evidence="6" id="KW-1185">Reference proteome</keyword>
<dbReference type="CDD" id="cd00397">
    <property type="entry name" value="DNA_BRE_C"/>
    <property type="match status" value="1"/>
</dbReference>
<evidence type="ECO:0000259" key="4">
    <source>
        <dbReference type="PROSITE" id="PS51898"/>
    </source>
</evidence>
<sequence length="381" mass="42806">MSSTSSSESDILTPETIKLEASNVIQNLIPTKSREKYLKAYDNFIQWKNRKGAKTFSENVFLAYFQELAKTKQPSTLWSVYSMLKTTVNINKDIKIDSYSKLVAYLKRLSEGHKPKKSKVFSGQNVETFLNDAPDKEFLAIKVALIFGIHGACRGNELVKITVDDIENHSDQLLLVKLTDTKTKIDRSFIIRGEYKRIVEKYQSLRPSDIKSNRFFIRYQNGKCLKQVLGKNKISSMPQEIATFLKLPDSKLYTGHCFRRTSATLLADSGADLTVLKRHGGWKSSSVAEGYIEDSIESKAKISTSIAENIKLRGADNSPIPLSPRPSTSKESSVPFPEHQPDTEITNTQNINKSTTISIPNKTVTIHFQNCASVSNININL</sequence>
<gene>
    <name evidence="5" type="ORF">ABMA27_002994</name>
</gene>
<keyword evidence="1" id="KW-0238">DNA-binding</keyword>
<dbReference type="EMBL" id="JBEUOH010000014">
    <property type="protein sequence ID" value="KAL0879211.1"/>
    <property type="molecule type" value="Genomic_DNA"/>
</dbReference>
<accession>A0ABR3HRN1</accession>
<reference evidence="5 6" key="1">
    <citation type="submission" date="2024-06" db="EMBL/GenBank/DDBJ databases">
        <title>A chromosome-level genome assembly of beet webworm, Loxostege sticticalis.</title>
        <authorList>
            <person name="Zhang Y."/>
        </authorList>
    </citation>
    <scope>NUCLEOTIDE SEQUENCE [LARGE SCALE GENOMIC DNA]</scope>
    <source>
        <strain evidence="5">AQ026</strain>
        <tissue evidence="5">Whole body</tissue>
    </source>
</reference>
<evidence type="ECO:0000256" key="1">
    <source>
        <dbReference type="ARBA" id="ARBA00023125"/>
    </source>
</evidence>
<protein>
    <recommendedName>
        <fullName evidence="4">Tyr recombinase domain-containing protein</fullName>
    </recommendedName>
</protein>
<dbReference type="SUPFAM" id="SSF56349">
    <property type="entry name" value="DNA breaking-rejoining enzymes"/>
    <property type="match status" value="1"/>
</dbReference>
<dbReference type="Pfam" id="PF00589">
    <property type="entry name" value="Phage_integrase"/>
    <property type="match status" value="1"/>
</dbReference>
<evidence type="ECO:0000256" key="2">
    <source>
        <dbReference type="ARBA" id="ARBA00023172"/>
    </source>
</evidence>
<dbReference type="PANTHER" id="PTHR30349">
    <property type="entry name" value="PHAGE INTEGRASE-RELATED"/>
    <property type="match status" value="1"/>
</dbReference>
<feature type="region of interest" description="Disordered" evidence="3">
    <location>
        <begin position="314"/>
        <end position="349"/>
    </location>
</feature>